<name>A0ABQ9TRV0_SAGOE</name>
<accession>A0ABQ9TRV0</accession>
<comment type="caution">
    <text evidence="1">The sequence shown here is derived from an EMBL/GenBank/DDBJ whole genome shotgun (WGS) entry which is preliminary data.</text>
</comment>
<sequence length="62" mass="7042">EHLIMLDALSVLITGGYVWRMLHLVGGSQGCCPTTYKTQDGSYRKGWFHPTNHRTVPPQRMV</sequence>
<evidence type="ECO:0000313" key="1">
    <source>
        <dbReference type="EMBL" id="KAK2087497.1"/>
    </source>
</evidence>
<evidence type="ECO:0000313" key="2">
    <source>
        <dbReference type="Proteomes" id="UP001266305"/>
    </source>
</evidence>
<dbReference type="Proteomes" id="UP001266305">
    <property type="component" value="Unassembled WGS sequence"/>
</dbReference>
<keyword evidence="2" id="KW-1185">Reference proteome</keyword>
<feature type="non-terminal residue" evidence="1">
    <location>
        <position position="1"/>
    </location>
</feature>
<protein>
    <submittedName>
        <fullName evidence="1">Uncharacterized protein</fullName>
    </submittedName>
</protein>
<proteinExistence type="predicted"/>
<gene>
    <name evidence="1" type="ORF">P7K49_033404</name>
</gene>
<reference evidence="1 2" key="1">
    <citation type="submission" date="2023-05" db="EMBL/GenBank/DDBJ databases">
        <title>B98-5 Cell Line De Novo Hybrid Assembly: An Optical Mapping Approach.</title>
        <authorList>
            <person name="Kananen K."/>
            <person name="Auerbach J.A."/>
            <person name="Kautto E."/>
            <person name="Blachly J.S."/>
        </authorList>
    </citation>
    <scope>NUCLEOTIDE SEQUENCE [LARGE SCALE GENOMIC DNA]</scope>
    <source>
        <strain evidence="1">B95-8</strain>
        <tissue evidence="1">Cell line</tissue>
    </source>
</reference>
<organism evidence="1 2">
    <name type="scientific">Saguinus oedipus</name>
    <name type="common">Cotton-top tamarin</name>
    <name type="synonym">Oedipomidas oedipus</name>
    <dbReference type="NCBI Taxonomy" id="9490"/>
    <lineage>
        <taxon>Eukaryota</taxon>
        <taxon>Metazoa</taxon>
        <taxon>Chordata</taxon>
        <taxon>Craniata</taxon>
        <taxon>Vertebrata</taxon>
        <taxon>Euteleostomi</taxon>
        <taxon>Mammalia</taxon>
        <taxon>Eutheria</taxon>
        <taxon>Euarchontoglires</taxon>
        <taxon>Primates</taxon>
        <taxon>Haplorrhini</taxon>
        <taxon>Platyrrhini</taxon>
        <taxon>Cebidae</taxon>
        <taxon>Callitrichinae</taxon>
        <taxon>Saguinus</taxon>
    </lineage>
</organism>
<dbReference type="EMBL" id="JASSZA010000019">
    <property type="protein sequence ID" value="KAK2087497.1"/>
    <property type="molecule type" value="Genomic_DNA"/>
</dbReference>